<dbReference type="Proteomes" id="UP001149165">
    <property type="component" value="Unassembled WGS sequence"/>
</dbReference>
<dbReference type="PANTHER" id="PTHR47706:SF7">
    <property type="entry name" value="CIPA-LIKE, PUTATIVE (AFU_ORTHOLOGUE AFUA_1G01630)-RELATED"/>
    <property type="match status" value="1"/>
</dbReference>
<comment type="caution">
    <text evidence="5">The sequence shown here is derived from an EMBL/GenBank/DDBJ whole genome shotgun (WGS) entry which is preliminary data.</text>
</comment>
<name>A0A9W9FVM0_9EURO</name>
<comment type="similarity">
    <text evidence="1">Belongs to the NmrA-type oxidoreductase family. Isoflavone reductase subfamily.</text>
</comment>
<reference evidence="5" key="1">
    <citation type="submission" date="2022-11" db="EMBL/GenBank/DDBJ databases">
        <authorList>
            <person name="Petersen C."/>
        </authorList>
    </citation>
    <scope>NUCLEOTIDE SEQUENCE</scope>
    <source>
        <strain evidence="5">IBT 30069</strain>
    </source>
</reference>
<keyword evidence="2" id="KW-0521">NADP</keyword>
<evidence type="ECO:0000313" key="5">
    <source>
        <dbReference type="EMBL" id="KAJ5106880.1"/>
    </source>
</evidence>
<dbReference type="GO" id="GO:0016491">
    <property type="term" value="F:oxidoreductase activity"/>
    <property type="evidence" value="ECO:0007669"/>
    <property type="project" value="UniProtKB-KW"/>
</dbReference>
<dbReference type="InterPro" id="IPR051609">
    <property type="entry name" value="NmrA/Isoflavone_reductase-like"/>
</dbReference>
<keyword evidence="3" id="KW-0560">Oxidoreductase</keyword>
<organism evidence="5 6">
    <name type="scientific">Penicillium angulare</name>
    <dbReference type="NCBI Taxonomy" id="116970"/>
    <lineage>
        <taxon>Eukaryota</taxon>
        <taxon>Fungi</taxon>
        <taxon>Dikarya</taxon>
        <taxon>Ascomycota</taxon>
        <taxon>Pezizomycotina</taxon>
        <taxon>Eurotiomycetes</taxon>
        <taxon>Eurotiomycetidae</taxon>
        <taxon>Eurotiales</taxon>
        <taxon>Aspergillaceae</taxon>
        <taxon>Penicillium</taxon>
    </lineage>
</organism>
<reference evidence="5" key="2">
    <citation type="journal article" date="2023" name="IMA Fungus">
        <title>Comparative genomic study of the Penicillium genus elucidates a diverse pangenome and 15 lateral gene transfer events.</title>
        <authorList>
            <person name="Petersen C."/>
            <person name="Sorensen T."/>
            <person name="Nielsen M.R."/>
            <person name="Sondergaard T.E."/>
            <person name="Sorensen J.L."/>
            <person name="Fitzpatrick D.A."/>
            <person name="Frisvad J.C."/>
            <person name="Nielsen K.L."/>
        </authorList>
    </citation>
    <scope>NUCLEOTIDE SEQUENCE</scope>
    <source>
        <strain evidence="5">IBT 30069</strain>
    </source>
</reference>
<dbReference type="EMBL" id="JAPQKH010000003">
    <property type="protein sequence ID" value="KAJ5106880.1"/>
    <property type="molecule type" value="Genomic_DNA"/>
</dbReference>
<protein>
    <recommendedName>
        <fullName evidence="4">NAD(P)-binding domain-containing protein</fullName>
    </recommendedName>
</protein>
<dbReference type="PANTHER" id="PTHR47706">
    <property type="entry name" value="NMRA-LIKE FAMILY PROTEIN"/>
    <property type="match status" value="1"/>
</dbReference>
<evidence type="ECO:0000256" key="3">
    <source>
        <dbReference type="ARBA" id="ARBA00023002"/>
    </source>
</evidence>
<keyword evidence="6" id="KW-1185">Reference proteome</keyword>
<evidence type="ECO:0000259" key="4">
    <source>
        <dbReference type="Pfam" id="PF13460"/>
    </source>
</evidence>
<evidence type="ECO:0000256" key="2">
    <source>
        <dbReference type="ARBA" id="ARBA00022857"/>
    </source>
</evidence>
<dbReference type="Pfam" id="PF13460">
    <property type="entry name" value="NAD_binding_10"/>
    <property type="match status" value="1"/>
</dbReference>
<dbReference type="Gene3D" id="3.40.50.720">
    <property type="entry name" value="NAD(P)-binding Rossmann-like Domain"/>
    <property type="match status" value="1"/>
</dbReference>
<sequence>MAPVYAKDQPQGFSNTIKKIAFVGAGGQVGKPLVEPLLKTGKHVVTAITRPSSSSKLPDGLKVVKVDYNSDDDTELVEALRGQQVLIITMSLAAPPDTISKLSNAAAKAGVPYVLPNWIGIDDGNIPLCDGVTLSQTRERLKAQFKTFTDTSYIFLVCSFWYEFSLGGGPYRYGFDFKKRSFIQFDNGTVKIPTTTWPQCGRAIASLFSLKNFPDDENDQSPTVSQFANASVYVTSFRVNQLEMFESVKRVTGTTDDDWTITHETAEERWNDGHEAVQNGNYALFPKMLYSRMFFPNGDGAALASEVHNDILGLPVEDLDEYTAIAIRMSENGELAETH</sequence>
<dbReference type="SUPFAM" id="SSF51735">
    <property type="entry name" value="NAD(P)-binding Rossmann-fold domains"/>
    <property type="match status" value="1"/>
</dbReference>
<evidence type="ECO:0000313" key="6">
    <source>
        <dbReference type="Proteomes" id="UP001149165"/>
    </source>
</evidence>
<accession>A0A9W9FVM0</accession>
<dbReference type="OrthoDB" id="9974981at2759"/>
<evidence type="ECO:0000256" key="1">
    <source>
        <dbReference type="ARBA" id="ARBA00005725"/>
    </source>
</evidence>
<dbReference type="InterPro" id="IPR016040">
    <property type="entry name" value="NAD(P)-bd_dom"/>
</dbReference>
<feature type="domain" description="NAD(P)-binding" evidence="4">
    <location>
        <begin position="24"/>
        <end position="123"/>
    </location>
</feature>
<gene>
    <name evidence="5" type="ORF">N7456_003555</name>
</gene>
<dbReference type="AlphaFoldDB" id="A0A9W9FVM0"/>
<proteinExistence type="inferred from homology"/>
<dbReference type="InterPro" id="IPR036291">
    <property type="entry name" value="NAD(P)-bd_dom_sf"/>
</dbReference>